<dbReference type="PROSITE" id="PS00638">
    <property type="entry name" value="PII_GLNB_CTER"/>
    <property type="match status" value="1"/>
</dbReference>
<gene>
    <name evidence="10" type="ORF">BKA14_007402</name>
</gene>
<evidence type="ECO:0000256" key="8">
    <source>
        <dbReference type="PIRSR" id="PIRSR602187-50"/>
    </source>
</evidence>
<dbReference type="SMART" id="SM00938">
    <property type="entry name" value="P-II"/>
    <property type="match status" value="1"/>
</dbReference>
<evidence type="ECO:0000256" key="1">
    <source>
        <dbReference type="ARBA" id="ARBA00011233"/>
    </source>
</evidence>
<dbReference type="InterPro" id="IPR002332">
    <property type="entry name" value="N-reg_PII_urydylation_site"/>
</dbReference>
<dbReference type="PROSITE" id="PS51343">
    <property type="entry name" value="PII_GLNB_DOM"/>
    <property type="match status" value="1"/>
</dbReference>
<dbReference type="Pfam" id="PF00543">
    <property type="entry name" value="P-II"/>
    <property type="match status" value="1"/>
</dbReference>
<keyword evidence="5" id="KW-0805">Transcription regulation</keyword>
<evidence type="ECO:0000256" key="2">
    <source>
        <dbReference type="ARBA" id="ARBA00015681"/>
    </source>
</evidence>
<dbReference type="SUPFAM" id="SSF54913">
    <property type="entry name" value="GlnB-like"/>
    <property type="match status" value="1"/>
</dbReference>
<feature type="modified residue" description="O-UMP-tyrosine" evidence="7">
    <location>
        <position position="60"/>
    </location>
</feature>
<evidence type="ECO:0000256" key="4">
    <source>
        <dbReference type="ARBA" id="ARBA00022741"/>
    </source>
</evidence>
<dbReference type="GO" id="GO:0005829">
    <property type="term" value="C:cytosol"/>
    <property type="evidence" value="ECO:0007669"/>
    <property type="project" value="TreeGrafter"/>
</dbReference>
<dbReference type="PANTHER" id="PTHR30115:SF11">
    <property type="entry name" value="NITROGEN REGULATORY PROTEIN P-II HOMOLOG"/>
    <property type="match status" value="1"/>
</dbReference>
<dbReference type="Gene3D" id="3.30.70.120">
    <property type="match status" value="1"/>
</dbReference>
<dbReference type="InterPro" id="IPR015867">
    <property type="entry name" value="N-reg_PII/ATP_PRibTrfase_C"/>
</dbReference>
<comment type="caution">
    <text evidence="10">The sequence shown here is derived from an EMBL/GenBank/DDBJ whole genome shotgun (WGS) entry which is preliminary data.</text>
</comment>
<dbReference type="PRINTS" id="PR00340">
    <property type="entry name" value="PIIGLNB"/>
</dbReference>
<evidence type="ECO:0000256" key="6">
    <source>
        <dbReference type="ARBA" id="ARBA00023163"/>
    </source>
</evidence>
<name>A0A7W7G664_9ACTN</name>
<keyword evidence="3 8" id="KW-0597">Phosphoprotein</keyword>
<reference evidence="10 11" key="1">
    <citation type="submission" date="2020-08" db="EMBL/GenBank/DDBJ databases">
        <title>Sequencing the genomes of 1000 actinobacteria strains.</title>
        <authorList>
            <person name="Klenk H.-P."/>
        </authorList>
    </citation>
    <scope>NUCLEOTIDE SEQUENCE [LARGE SCALE GENOMIC DNA]</scope>
    <source>
        <strain evidence="10 11">DSM 45518</strain>
    </source>
</reference>
<keyword evidence="6" id="KW-0804">Transcription</keyword>
<evidence type="ECO:0000256" key="3">
    <source>
        <dbReference type="ARBA" id="ARBA00022553"/>
    </source>
</evidence>
<comment type="subunit">
    <text evidence="1">Homotrimer.</text>
</comment>
<dbReference type="EMBL" id="JACHMF010000001">
    <property type="protein sequence ID" value="MBB4697254.1"/>
    <property type="molecule type" value="Genomic_DNA"/>
</dbReference>
<evidence type="ECO:0000256" key="9">
    <source>
        <dbReference type="RuleBase" id="RU003936"/>
    </source>
</evidence>
<evidence type="ECO:0000256" key="7">
    <source>
        <dbReference type="PIRSR" id="PIRSR039144-50"/>
    </source>
</evidence>
<dbReference type="PIRSF" id="PIRSF039144">
    <property type="entry name" value="GlnB"/>
    <property type="match status" value="1"/>
</dbReference>
<protein>
    <recommendedName>
        <fullName evidence="2">Nitrogen regulatory protein P-II</fullName>
    </recommendedName>
</protein>
<dbReference type="InterPro" id="IPR002187">
    <property type="entry name" value="N-reg_PII"/>
</dbReference>
<accession>A0A7W7G664</accession>
<evidence type="ECO:0000313" key="11">
    <source>
        <dbReference type="Proteomes" id="UP000542742"/>
    </source>
</evidence>
<comment type="similarity">
    <text evidence="9">Belongs to the P(II) protein family.</text>
</comment>
<dbReference type="GO" id="GO:0006808">
    <property type="term" value="P:regulation of nitrogen utilization"/>
    <property type="evidence" value="ECO:0007669"/>
    <property type="project" value="InterPro"/>
</dbReference>
<dbReference type="GO" id="GO:0005524">
    <property type="term" value="F:ATP binding"/>
    <property type="evidence" value="ECO:0007669"/>
    <property type="project" value="TreeGrafter"/>
</dbReference>
<dbReference type="Proteomes" id="UP000542742">
    <property type="component" value="Unassembled WGS sequence"/>
</dbReference>
<proteinExistence type="inferred from homology"/>
<dbReference type="GO" id="GO:0030234">
    <property type="term" value="F:enzyme regulator activity"/>
    <property type="evidence" value="ECO:0007669"/>
    <property type="project" value="InterPro"/>
</dbReference>
<keyword evidence="4" id="KW-0547">Nucleotide-binding</keyword>
<dbReference type="PROSITE" id="PS00496">
    <property type="entry name" value="PII_GLNB_UMP"/>
    <property type="match status" value="1"/>
</dbReference>
<evidence type="ECO:0000313" key="10">
    <source>
        <dbReference type="EMBL" id="MBB4697254.1"/>
    </source>
</evidence>
<dbReference type="PANTHER" id="PTHR30115">
    <property type="entry name" value="NITROGEN REGULATORY PROTEIN P-II"/>
    <property type="match status" value="1"/>
</dbReference>
<sequence length="121" mass="13057">MTAPMEGLSMKLVTAVIKPYQLDAVKEALHALGVTGLTVSEVQGYGRQKGHTEVYRGAEYTVEFLPKIKVEVVTDEIDVDKIVDAVVTAAKTGKIGDGKVWVTSVDDVIRVRTGERGLDAL</sequence>
<organism evidence="10 11">
    <name type="scientific">Paractinoplanes abujensis</name>
    <dbReference type="NCBI Taxonomy" id="882441"/>
    <lineage>
        <taxon>Bacteria</taxon>
        <taxon>Bacillati</taxon>
        <taxon>Actinomycetota</taxon>
        <taxon>Actinomycetes</taxon>
        <taxon>Micromonosporales</taxon>
        <taxon>Micromonosporaceae</taxon>
        <taxon>Paractinoplanes</taxon>
    </lineage>
</organism>
<keyword evidence="11" id="KW-1185">Reference proteome</keyword>
<dbReference type="AlphaFoldDB" id="A0A7W7G664"/>
<evidence type="ECO:0000256" key="5">
    <source>
        <dbReference type="ARBA" id="ARBA00023015"/>
    </source>
</evidence>
<dbReference type="InterPro" id="IPR011322">
    <property type="entry name" value="N-reg_PII-like_a/b"/>
</dbReference>
<dbReference type="InterPro" id="IPR017918">
    <property type="entry name" value="N-reg_PII_CS"/>
</dbReference>